<evidence type="ECO:0000259" key="6">
    <source>
        <dbReference type="PROSITE" id="PS51352"/>
    </source>
</evidence>
<dbReference type="PROSITE" id="PS51352">
    <property type="entry name" value="THIOREDOXIN_2"/>
    <property type="match status" value="1"/>
</dbReference>
<dbReference type="PROSITE" id="PS51257">
    <property type="entry name" value="PROKAR_LIPOPROTEIN"/>
    <property type="match status" value="1"/>
</dbReference>
<dbReference type="Gene3D" id="3.40.30.10">
    <property type="entry name" value="Glutaredoxin"/>
    <property type="match status" value="1"/>
</dbReference>
<dbReference type="InterPro" id="IPR017937">
    <property type="entry name" value="Thioredoxin_CS"/>
</dbReference>
<accession>A0ABR9XJX2</accession>
<reference evidence="7 8" key="1">
    <citation type="submission" date="2020-10" db="EMBL/GenBank/DDBJ databases">
        <title>Mucilaginibacter mali sp. nov., isolated from rhizosphere soil of apple orchard.</title>
        <authorList>
            <person name="Lee J.-S."/>
            <person name="Kim H.S."/>
            <person name="Kim J.-S."/>
        </authorList>
    </citation>
    <scope>NUCLEOTIDE SEQUENCE [LARGE SCALE GENOMIC DNA]</scope>
    <source>
        <strain evidence="7 8">KCTC 23157</strain>
    </source>
</reference>
<evidence type="ECO:0000256" key="5">
    <source>
        <dbReference type="SAM" id="SignalP"/>
    </source>
</evidence>
<dbReference type="CDD" id="cd02966">
    <property type="entry name" value="TlpA_like_family"/>
    <property type="match status" value="1"/>
</dbReference>
<keyword evidence="2" id="KW-0201">Cytochrome c-type biogenesis</keyword>
<dbReference type="SUPFAM" id="SSF52833">
    <property type="entry name" value="Thioredoxin-like"/>
    <property type="match status" value="1"/>
</dbReference>
<protein>
    <submittedName>
        <fullName evidence="7">AhpC/TSA family protein</fullName>
    </submittedName>
</protein>
<sequence>MKNRIYSSLALLALIIASCADKNAFHINGTLEHPGAIKKVYLLEADSAQVNVVDSVNLSEDGKFQFKHPSVYANLYKLRIGANVFDLIAQNGDDITFKTDEADSTHAYSISGSQESEKIQEFNKITNEYGAKTEKIVTEYQAKLAKIGHQSDSLLAVYRPQFLKSQDEMNKAVYKFVTENQKSLAAFYAATSLDTYKYEQQLVAYADAIKDTFKGNAAVQQFVKQMMLVKPISVGHKAPDFTTMMMDGKTVKLSDYKGKYVMLDFWASWCGPCRAEMPNVVKQYATYKSKGLNILGISLDDDKQAWQKGIAELSMTWEQASDLKKFDGPTEKLYHIEAIPANFIIDPQGIIVAKNLSGADLEDFLNKTFNKGQ</sequence>
<evidence type="ECO:0000313" key="8">
    <source>
        <dbReference type="Proteomes" id="UP000632774"/>
    </source>
</evidence>
<organism evidence="7 8">
    <name type="scientific">Mucilaginibacter boryungensis</name>
    <dbReference type="NCBI Taxonomy" id="768480"/>
    <lineage>
        <taxon>Bacteria</taxon>
        <taxon>Pseudomonadati</taxon>
        <taxon>Bacteroidota</taxon>
        <taxon>Sphingobacteriia</taxon>
        <taxon>Sphingobacteriales</taxon>
        <taxon>Sphingobacteriaceae</taxon>
        <taxon>Mucilaginibacter</taxon>
    </lineage>
</organism>
<dbReference type="InterPro" id="IPR013766">
    <property type="entry name" value="Thioredoxin_domain"/>
</dbReference>
<feature type="domain" description="Thioredoxin" evidence="6">
    <location>
        <begin position="232"/>
        <end position="373"/>
    </location>
</feature>
<keyword evidence="5" id="KW-0732">Signal</keyword>
<feature type="signal peptide" evidence="5">
    <location>
        <begin position="1"/>
        <end position="22"/>
    </location>
</feature>
<name>A0ABR9XJX2_9SPHI</name>
<dbReference type="InterPro" id="IPR036249">
    <property type="entry name" value="Thioredoxin-like_sf"/>
</dbReference>
<dbReference type="PANTHER" id="PTHR42852">
    <property type="entry name" value="THIOL:DISULFIDE INTERCHANGE PROTEIN DSBE"/>
    <property type="match status" value="1"/>
</dbReference>
<dbReference type="PANTHER" id="PTHR42852:SF6">
    <property type="entry name" value="THIOL:DISULFIDE INTERCHANGE PROTEIN DSBE"/>
    <property type="match status" value="1"/>
</dbReference>
<dbReference type="Pfam" id="PF14289">
    <property type="entry name" value="DUF4369"/>
    <property type="match status" value="1"/>
</dbReference>
<comment type="caution">
    <text evidence="7">The sequence shown here is derived from an EMBL/GenBank/DDBJ whole genome shotgun (WGS) entry which is preliminary data.</text>
</comment>
<dbReference type="EMBL" id="JADFFM010000002">
    <property type="protein sequence ID" value="MBE9667535.1"/>
    <property type="molecule type" value="Genomic_DNA"/>
</dbReference>
<keyword evidence="3" id="KW-1015">Disulfide bond</keyword>
<dbReference type="InterPro" id="IPR000866">
    <property type="entry name" value="AhpC/TSA"/>
</dbReference>
<proteinExistence type="predicted"/>
<evidence type="ECO:0000256" key="3">
    <source>
        <dbReference type="ARBA" id="ARBA00023157"/>
    </source>
</evidence>
<dbReference type="PROSITE" id="PS00194">
    <property type="entry name" value="THIOREDOXIN_1"/>
    <property type="match status" value="1"/>
</dbReference>
<dbReference type="InterPro" id="IPR025380">
    <property type="entry name" value="DUF4369"/>
</dbReference>
<feature type="chain" id="PRO_5045718799" evidence="5">
    <location>
        <begin position="23"/>
        <end position="373"/>
    </location>
</feature>
<keyword evidence="8" id="KW-1185">Reference proteome</keyword>
<comment type="subcellular location">
    <subcellularLocation>
        <location evidence="1">Cell envelope</location>
    </subcellularLocation>
</comment>
<dbReference type="Pfam" id="PF00578">
    <property type="entry name" value="AhpC-TSA"/>
    <property type="match status" value="1"/>
</dbReference>
<evidence type="ECO:0000256" key="4">
    <source>
        <dbReference type="ARBA" id="ARBA00023284"/>
    </source>
</evidence>
<dbReference type="InterPro" id="IPR050553">
    <property type="entry name" value="Thioredoxin_ResA/DsbE_sf"/>
</dbReference>
<evidence type="ECO:0000256" key="2">
    <source>
        <dbReference type="ARBA" id="ARBA00022748"/>
    </source>
</evidence>
<dbReference type="Proteomes" id="UP000632774">
    <property type="component" value="Unassembled WGS sequence"/>
</dbReference>
<evidence type="ECO:0000313" key="7">
    <source>
        <dbReference type="EMBL" id="MBE9667535.1"/>
    </source>
</evidence>
<gene>
    <name evidence="7" type="ORF">IRJ18_14270</name>
</gene>
<dbReference type="RefSeq" id="WP_194106994.1">
    <property type="nucleotide sequence ID" value="NZ_JADFFM010000002.1"/>
</dbReference>
<keyword evidence="4" id="KW-0676">Redox-active center</keyword>
<evidence type="ECO:0000256" key="1">
    <source>
        <dbReference type="ARBA" id="ARBA00004196"/>
    </source>
</evidence>